<evidence type="ECO:0000313" key="2">
    <source>
        <dbReference type="Proteomes" id="UP000228934"/>
    </source>
</evidence>
<name>A0A2G9RQB0_AQUCT</name>
<protein>
    <submittedName>
        <fullName evidence="1">Uncharacterized protein</fullName>
    </submittedName>
</protein>
<sequence>MRFLWGFFGNFINVLKKKPGEQKEKPCTTCRINVHTEGISMPLRLQYSPNLTTIYQIS</sequence>
<dbReference type="EMBL" id="KV930329">
    <property type="protein sequence ID" value="PIO30044.1"/>
    <property type="molecule type" value="Genomic_DNA"/>
</dbReference>
<keyword evidence="2" id="KW-1185">Reference proteome</keyword>
<dbReference type="AlphaFoldDB" id="A0A2G9RQB0"/>
<dbReference type="Proteomes" id="UP000228934">
    <property type="component" value="Unassembled WGS sequence"/>
</dbReference>
<evidence type="ECO:0000313" key="1">
    <source>
        <dbReference type="EMBL" id="PIO30044.1"/>
    </source>
</evidence>
<reference evidence="2" key="1">
    <citation type="journal article" date="2017" name="Nat. Commun.">
        <title>The North American bullfrog draft genome provides insight into hormonal regulation of long noncoding RNA.</title>
        <authorList>
            <person name="Hammond S.A."/>
            <person name="Warren R.L."/>
            <person name="Vandervalk B.P."/>
            <person name="Kucuk E."/>
            <person name="Khan H."/>
            <person name="Gibb E.A."/>
            <person name="Pandoh P."/>
            <person name="Kirk H."/>
            <person name="Zhao Y."/>
            <person name="Jones M."/>
            <person name="Mungall A.J."/>
            <person name="Coope R."/>
            <person name="Pleasance S."/>
            <person name="Moore R.A."/>
            <person name="Holt R.A."/>
            <person name="Round J.M."/>
            <person name="Ohora S."/>
            <person name="Walle B.V."/>
            <person name="Veldhoen N."/>
            <person name="Helbing C.C."/>
            <person name="Birol I."/>
        </authorList>
    </citation>
    <scope>NUCLEOTIDE SEQUENCE [LARGE SCALE GENOMIC DNA]</scope>
</reference>
<proteinExistence type="predicted"/>
<gene>
    <name evidence="1" type="ORF">AB205_0065050</name>
</gene>
<organism evidence="1 2">
    <name type="scientific">Aquarana catesbeiana</name>
    <name type="common">American bullfrog</name>
    <name type="synonym">Rana catesbeiana</name>
    <dbReference type="NCBI Taxonomy" id="8400"/>
    <lineage>
        <taxon>Eukaryota</taxon>
        <taxon>Metazoa</taxon>
        <taxon>Chordata</taxon>
        <taxon>Craniata</taxon>
        <taxon>Vertebrata</taxon>
        <taxon>Euteleostomi</taxon>
        <taxon>Amphibia</taxon>
        <taxon>Batrachia</taxon>
        <taxon>Anura</taxon>
        <taxon>Neobatrachia</taxon>
        <taxon>Ranoidea</taxon>
        <taxon>Ranidae</taxon>
        <taxon>Aquarana</taxon>
    </lineage>
</organism>
<accession>A0A2G9RQB0</accession>